<keyword evidence="4" id="KW-0597">Phosphoprotein</keyword>
<accession>A0ABS7VVX2</accession>
<dbReference type="Gene3D" id="3.40.50.2300">
    <property type="match status" value="1"/>
</dbReference>
<dbReference type="RefSeq" id="WP_224315807.1">
    <property type="nucleotide sequence ID" value="NZ_JAIRBM010000026.1"/>
</dbReference>
<gene>
    <name evidence="8" type="ORF">K9B37_22655</name>
</gene>
<dbReference type="InterPro" id="IPR036388">
    <property type="entry name" value="WH-like_DNA-bd_sf"/>
</dbReference>
<keyword evidence="1" id="KW-0805">Transcription regulation</keyword>
<feature type="DNA-binding region" description="OmpR/PhoB-type" evidence="5">
    <location>
        <begin position="124"/>
        <end position="220"/>
    </location>
</feature>
<dbReference type="SMART" id="SM00448">
    <property type="entry name" value="REC"/>
    <property type="match status" value="1"/>
</dbReference>
<evidence type="ECO:0000256" key="1">
    <source>
        <dbReference type="ARBA" id="ARBA00023015"/>
    </source>
</evidence>
<feature type="modified residue" description="4-aspartylphosphate" evidence="4">
    <location>
        <position position="51"/>
    </location>
</feature>
<evidence type="ECO:0000259" key="6">
    <source>
        <dbReference type="PROSITE" id="PS50110"/>
    </source>
</evidence>
<dbReference type="Gene3D" id="6.10.250.690">
    <property type="match status" value="1"/>
</dbReference>
<dbReference type="InterPro" id="IPR011006">
    <property type="entry name" value="CheY-like_superfamily"/>
</dbReference>
<dbReference type="SUPFAM" id="SSF52172">
    <property type="entry name" value="CheY-like"/>
    <property type="match status" value="1"/>
</dbReference>
<dbReference type="Pfam" id="PF00486">
    <property type="entry name" value="Trans_reg_C"/>
    <property type="match status" value="1"/>
</dbReference>
<feature type="domain" description="Response regulatory" evidence="6">
    <location>
        <begin position="2"/>
        <end position="116"/>
    </location>
</feature>
<reference evidence="8 9" key="1">
    <citation type="submission" date="2021-09" db="EMBL/GenBank/DDBJ databases">
        <title>The complete genome sequence of a new microorganism.</title>
        <authorList>
            <person name="Zi Z."/>
        </authorList>
    </citation>
    <scope>NUCLEOTIDE SEQUENCE [LARGE SCALE GENOMIC DNA]</scope>
    <source>
        <strain evidence="8 9">WGZ8</strain>
    </source>
</reference>
<dbReference type="InterPro" id="IPR039420">
    <property type="entry name" value="WalR-like"/>
</dbReference>
<dbReference type="InterPro" id="IPR001789">
    <property type="entry name" value="Sig_transdc_resp-reg_receiver"/>
</dbReference>
<evidence type="ECO:0000256" key="5">
    <source>
        <dbReference type="PROSITE-ProRule" id="PRU01091"/>
    </source>
</evidence>
<evidence type="ECO:0000259" key="7">
    <source>
        <dbReference type="PROSITE" id="PS51755"/>
    </source>
</evidence>
<dbReference type="Proteomes" id="UP000704176">
    <property type="component" value="Unassembled WGS sequence"/>
</dbReference>
<evidence type="ECO:0000256" key="2">
    <source>
        <dbReference type="ARBA" id="ARBA00023125"/>
    </source>
</evidence>
<dbReference type="Pfam" id="PF00072">
    <property type="entry name" value="Response_reg"/>
    <property type="match status" value="1"/>
</dbReference>
<protein>
    <submittedName>
        <fullName evidence="8">Response regulator</fullName>
    </submittedName>
</protein>
<keyword evidence="3" id="KW-0804">Transcription</keyword>
<evidence type="ECO:0000313" key="9">
    <source>
        <dbReference type="Proteomes" id="UP000704176"/>
    </source>
</evidence>
<organism evidence="8 9">
    <name type="scientific">Microvirga puerhi</name>
    <dbReference type="NCBI Taxonomy" id="2876078"/>
    <lineage>
        <taxon>Bacteria</taxon>
        <taxon>Pseudomonadati</taxon>
        <taxon>Pseudomonadota</taxon>
        <taxon>Alphaproteobacteria</taxon>
        <taxon>Hyphomicrobiales</taxon>
        <taxon>Methylobacteriaceae</taxon>
        <taxon>Microvirga</taxon>
    </lineage>
</organism>
<dbReference type="InterPro" id="IPR001867">
    <property type="entry name" value="OmpR/PhoB-type_DNA-bd"/>
</dbReference>
<dbReference type="SMART" id="SM00862">
    <property type="entry name" value="Trans_reg_C"/>
    <property type="match status" value="1"/>
</dbReference>
<dbReference type="CDD" id="cd00383">
    <property type="entry name" value="trans_reg_C"/>
    <property type="match status" value="1"/>
</dbReference>
<evidence type="ECO:0000313" key="8">
    <source>
        <dbReference type="EMBL" id="MBZ6079062.1"/>
    </source>
</evidence>
<sequence>MRILLVEDNRKLSEWLSRLLADRTYTVDQAFDGEEADAATLLHPYALIILDLGLPGMSGLEFLKQLRARRDLTPVLILTASDKLSDRVAGLDSGADDYLAKPFETEELEARIRAHLRRAHGQATATISVGTLTFDTNTRVFTLSGAPLGLTPRERSVLEVLINRVGSVVPKEALAAAIFGFNEDADPNAIEIYVHRIRKKVLGSGIEISTLRGLGYMLRGSDDGSH</sequence>
<evidence type="ECO:0000256" key="3">
    <source>
        <dbReference type="ARBA" id="ARBA00023163"/>
    </source>
</evidence>
<keyword evidence="9" id="KW-1185">Reference proteome</keyword>
<feature type="domain" description="OmpR/PhoB-type" evidence="7">
    <location>
        <begin position="124"/>
        <end position="220"/>
    </location>
</feature>
<keyword evidence="2 5" id="KW-0238">DNA-binding</keyword>
<evidence type="ECO:0000256" key="4">
    <source>
        <dbReference type="PROSITE-ProRule" id="PRU00169"/>
    </source>
</evidence>
<dbReference type="Gene3D" id="1.10.10.10">
    <property type="entry name" value="Winged helix-like DNA-binding domain superfamily/Winged helix DNA-binding domain"/>
    <property type="match status" value="1"/>
</dbReference>
<dbReference type="EMBL" id="JAIRBM010000026">
    <property type="protein sequence ID" value="MBZ6079062.1"/>
    <property type="molecule type" value="Genomic_DNA"/>
</dbReference>
<dbReference type="PANTHER" id="PTHR48111">
    <property type="entry name" value="REGULATOR OF RPOS"/>
    <property type="match status" value="1"/>
</dbReference>
<dbReference type="PROSITE" id="PS50110">
    <property type="entry name" value="RESPONSE_REGULATORY"/>
    <property type="match status" value="1"/>
</dbReference>
<dbReference type="PROSITE" id="PS51755">
    <property type="entry name" value="OMPR_PHOB"/>
    <property type="match status" value="1"/>
</dbReference>
<proteinExistence type="predicted"/>
<dbReference type="PANTHER" id="PTHR48111:SF67">
    <property type="entry name" value="TRANSCRIPTIONAL REGULATORY PROTEIN TCTD"/>
    <property type="match status" value="1"/>
</dbReference>
<comment type="caution">
    <text evidence="8">The sequence shown here is derived from an EMBL/GenBank/DDBJ whole genome shotgun (WGS) entry which is preliminary data.</text>
</comment>
<name>A0ABS7VVX2_9HYPH</name>